<dbReference type="RefSeq" id="WP_094923933.1">
    <property type="nucleotide sequence ID" value="NZ_NPIA01000003.1"/>
</dbReference>
<dbReference type="AlphaFoldDB" id="A0A263BUU9"/>
<sequence>MAKNEIGTAWYGRHVVVVVTCNPLKDTVVKLDHSVAAPIEPIQSTCSSTLGMYFSIGYSLLQATALTPYLIQYVFVK</sequence>
<comment type="caution">
    <text evidence="1">The sequence shown here is derived from an EMBL/GenBank/DDBJ whole genome shotgun (WGS) entry which is preliminary data.</text>
</comment>
<evidence type="ECO:0000313" key="2">
    <source>
        <dbReference type="Proteomes" id="UP000217083"/>
    </source>
</evidence>
<dbReference type="EMBL" id="NPIA01000003">
    <property type="protein sequence ID" value="OZM57338.1"/>
    <property type="molecule type" value="Genomic_DNA"/>
</dbReference>
<dbReference type="Proteomes" id="UP000217083">
    <property type="component" value="Unassembled WGS sequence"/>
</dbReference>
<reference evidence="2" key="1">
    <citation type="submission" date="2017-08" db="EMBL/GenBank/DDBJ databases">
        <authorList>
            <person name="Huang Z."/>
        </authorList>
    </citation>
    <scope>NUCLEOTIDE SEQUENCE [LARGE SCALE GENOMIC DNA]</scope>
    <source>
        <strain evidence="2">SA5d-4</strain>
    </source>
</reference>
<evidence type="ECO:0000313" key="1">
    <source>
        <dbReference type="EMBL" id="OZM57338.1"/>
    </source>
</evidence>
<organism evidence="1 2">
    <name type="scientific">Lottiidibacillus patelloidae</name>
    <dbReference type="NCBI Taxonomy" id="2670334"/>
    <lineage>
        <taxon>Bacteria</taxon>
        <taxon>Bacillati</taxon>
        <taxon>Bacillota</taxon>
        <taxon>Bacilli</taxon>
        <taxon>Bacillales</taxon>
        <taxon>Bacillaceae</taxon>
        <taxon>Lottiidibacillus</taxon>
    </lineage>
</organism>
<reference evidence="1 2" key="2">
    <citation type="submission" date="2017-09" db="EMBL/GenBank/DDBJ databases">
        <title>Bacillus patelloidae sp. nov., isolated from the intestinal tract of a marine limpet.</title>
        <authorList>
            <person name="Liu R."/>
            <person name="Dong C."/>
            <person name="Shao Z."/>
        </authorList>
    </citation>
    <scope>NUCLEOTIDE SEQUENCE [LARGE SCALE GENOMIC DNA]</scope>
    <source>
        <strain evidence="1 2">SA5d-4</strain>
    </source>
</reference>
<proteinExistence type="predicted"/>
<gene>
    <name evidence="1" type="ORF">CIB95_07705</name>
</gene>
<protein>
    <submittedName>
        <fullName evidence="1">Uncharacterized protein</fullName>
    </submittedName>
</protein>
<accession>A0A263BUU9</accession>
<name>A0A263BUU9_9BACI</name>
<keyword evidence="2" id="KW-1185">Reference proteome</keyword>